<dbReference type="InterPro" id="IPR016156">
    <property type="entry name" value="FAD/NAD-linked_Rdtase_dimer_sf"/>
</dbReference>
<dbReference type="PROSITE" id="PS51296">
    <property type="entry name" value="RIESKE"/>
    <property type="match status" value="1"/>
</dbReference>
<evidence type="ECO:0000256" key="10">
    <source>
        <dbReference type="SAM" id="MobiDB-lite"/>
    </source>
</evidence>
<evidence type="ECO:0000256" key="4">
    <source>
        <dbReference type="ARBA" id="ARBA00022714"/>
    </source>
</evidence>
<keyword evidence="7" id="KW-0560">Oxidoreductase</keyword>
<dbReference type="PANTHER" id="PTHR43557:SF2">
    <property type="entry name" value="RIESKE DOMAIN-CONTAINING PROTEIN-RELATED"/>
    <property type="match status" value="1"/>
</dbReference>
<keyword evidence="13" id="KW-1185">Reference proteome</keyword>
<evidence type="ECO:0000256" key="7">
    <source>
        <dbReference type="ARBA" id="ARBA00023002"/>
    </source>
</evidence>
<dbReference type="GO" id="GO:0051537">
    <property type="term" value="F:2 iron, 2 sulfur cluster binding"/>
    <property type="evidence" value="ECO:0007669"/>
    <property type="project" value="UniProtKB-KW"/>
</dbReference>
<dbReference type="PRINTS" id="PR00368">
    <property type="entry name" value="FADPNR"/>
</dbReference>
<dbReference type="Gene3D" id="3.30.390.30">
    <property type="match status" value="1"/>
</dbReference>
<keyword evidence="3" id="KW-0285">Flavoprotein</keyword>
<organism evidence="12 13">
    <name type="scientific">Hypsibius exemplaris</name>
    <name type="common">Freshwater tardigrade</name>
    <dbReference type="NCBI Taxonomy" id="2072580"/>
    <lineage>
        <taxon>Eukaryota</taxon>
        <taxon>Metazoa</taxon>
        <taxon>Ecdysozoa</taxon>
        <taxon>Tardigrada</taxon>
        <taxon>Eutardigrada</taxon>
        <taxon>Parachela</taxon>
        <taxon>Hypsibioidea</taxon>
        <taxon>Hypsibiidae</taxon>
        <taxon>Hypsibius</taxon>
    </lineage>
</organism>
<name>A0A1W0WJJ4_HYPEX</name>
<dbReference type="OrthoDB" id="432169at2759"/>
<dbReference type="Pfam" id="PF00355">
    <property type="entry name" value="Rieske"/>
    <property type="match status" value="1"/>
</dbReference>
<evidence type="ECO:0000313" key="12">
    <source>
        <dbReference type="EMBL" id="OQV15391.1"/>
    </source>
</evidence>
<feature type="region of interest" description="Disordered" evidence="10">
    <location>
        <begin position="1"/>
        <end position="100"/>
    </location>
</feature>
<comment type="cofactor">
    <cofactor evidence="1">
        <name>FAD</name>
        <dbReference type="ChEBI" id="CHEBI:57692"/>
    </cofactor>
</comment>
<keyword evidence="4" id="KW-0001">2Fe-2S</keyword>
<dbReference type="PRINTS" id="PR00411">
    <property type="entry name" value="PNDRDTASEI"/>
</dbReference>
<dbReference type="Pfam" id="PF14759">
    <property type="entry name" value="Reductase_C"/>
    <property type="match status" value="1"/>
</dbReference>
<dbReference type="InterPro" id="IPR017941">
    <property type="entry name" value="Rieske_2Fe-2S"/>
</dbReference>
<sequence>MGCEQSKSFTLPASGGAAVAPAAAAAPQSPRPASADDNNKNNNSPPPPPPLEAPVKLETKDEPEVKIMAVNSGTSARNLKDLPSSPSQSQKANAAAESGDPAFSDNFEVVACKIDEMQVGEMRHVAVPGAKQQVLLGKGFDGDYFAMGTACSHYSALLKNGVLGDSRIRCPWHGACFNTKTGDIEEFPCNDGVHVFEVQTKGDELIIRGEAKNVDNQKRTFPMCKRSSDSPDTVVIIGGGAAGLICAETLRKENFAGKVILLASEDYAPYDRPKLSKALDSDGTKIVLRKEDFLKEHDIDLRKSSKVESIDFDKKTVSIIGATNETIDYTHLVIAVGQRVRQLAESVTGGKWNNIHYLRTLDDAKALHEAANGKRIAILGSSFIGMEVAAYFVGKATSITVISRTRVPYQAAFGPEVGEAIKTELFDKKGVTFIPDVSIEAYTGVNEVLQSVRLSDGTTVEFDVLLAGIGTVPNTDFLHNTSLSLHPTTKALIVDEYMATNIPYVYGAGDCVEFPLASHDNVRCTIGHWNIAHSQGRTAALSVVGKRKPIQSVPYFWTTIFTKSIRFAGFGEGVSDTFIHGSLNGLKFVAYYLREGRVVGAASLMYDPVVSRFAELLAKGAVITKEAVMEDPELTKTAEKVFAVPH</sequence>
<reference evidence="13" key="1">
    <citation type="submission" date="2017-01" db="EMBL/GenBank/DDBJ databases">
        <title>Comparative genomics of anhydrobiosis in the tardigrade Hypsibius dujardini.</title>
        <authorList>
            <person name="Yoshida Y."/>
            <person name="Koutsovoulos G."/>
            <person name="Laetsch D."/>
            <person name="Stevens L."/>
            <person name="Kumar S."/>
            <person name="Horikawa D."/>
            <person name="Ishino K."/>
            <person name="Komine S."/>
            <person name="Tomita M."/>
            <person name="Blaxter M."/>
            <person name="Arakawa K."/>
        </authorList>
    </citation>
    <scope>NUCLEOTIDE SEQUENCE [LARGE SCALE GENOMIC DNA]</scope>
    <source>
        <strain evidence="13">Z151</strain>
    </source>
</reference>
<gene>
    <name evidence="12" type="ORF">BV898_10401</name>
</gene>
<keyword evidence="5" id="KW-0479">Metal-binding</keyword>
<dbReference type="GO" id="GO:0005737">
    <property type="term" value="C:cytoplasm"/>
    <property type="evidence" value="ECO:0007669"/>
    <property type="project" value="TreeGrafter"/>
</dbReference>
<dbReference type="SUPFAM" id="SSF50022">
    <property type="entry name" value="ISP domain"/>
    <property type="match status" value="1"/>
</dbReference>
<feature type="domain" description="Rieske" evidence="11">
    <location>
        <begin position="109"/>
        <end position="207"/>
    </location>
</feature>
<evidence type="ECO:0000256" key="8">
    <source>
        <dbReference type="ARBA" id="ARBA00023004"/>
    </source>
</evidence>
<keyword evidence="6" id="KW-0274">FAD</keyword>
<evidence type="ECO:0000256" key="3">
    <source>
        <dbReference type="ARBA" id="ARBA00022630"/>
    </source>
</evidence>
<dbReference type="InterPro" id="IPR023753">
    <property type="entry name" value="FAD/NAD-binding_dom"/>
</dbReference>
<accession>A0A1W0WJJ4</accession>
<dbReference type="EMBL" id="MTYJ01000089">
    <property type="protein sequence ID" value="OQV15391.1"/>
    <property type="molecule type" value="Genomic_DNA"/>
</dbReference>
<keyword evidence="9" id="KW-0411">Iron-sulfur</keyword>
<comment type="caution">
    <text evidence="12">The sequence shown here is derived from an EMBL/GenBank/DDBJ whole genome shotgun (WGS) entry which is preliminary data.</text>
</comment>
<dbReference type="SUPFAM" id="SSF51905">
    <property type="entry name" value="FAD/NAD(P)-binding domain"/>
    <property type="match status" value="2"/>
</dbReference>
<evidence type="ECO:0000256" key="2">
    <source>
        <dbReference type="ARBA" id="ARBA00006442"/>
    </source>
</evidence>
<dbReference type="GO" id="GO:0046872">
    <property type="term" value="F:metal ion binding"/>
    <property type="evidence" value="ECO:0007669"/>
    <property type="project" value="UniProtKB-KW"/>
</dbReference>
<comment type="similarity">
    <text evidence="2">Belongs to the FAD-dependent oxidoreductase family.</text>
</comment>
<dbReference type="Gene3D" id="2.102.10.10">
    <property type="entry name" value="Rieske [2Fe-2S] iron-sulphur domain"/>
    <property type="match status" value="1"/>
</dbReference>
<dbReference type="InterPro" id="IPR036188">
    <property type="entry name" value="FAD/NAD-bd_sf"/>
</dbReference>
<feature type="compositionally biased region" description="Polar residues" evidence="10">
    <location>
        <begin position="1"/>
        <end position="11"/>
    </location>
</feature>
<evidence type="ECO:0000256" key="5">
    <source>
        <dbReference type="ARBA" id="ARBA00022723"/>
    </source>
</evidence>
<evidence type="ECO:0000313" key="13">
    <source>
        <dbReference type="Proteomes" id="UP000192578"/>
    </source>
</evidence>
<evidence type="ECO:0000256" key="9">
    <source>
        <dbReference type="ARBA" id="ARBA00023014"/>
    </source>
</evidence>
<dbReference type="PANTHER" id="PTHR43557">
    <property type="entry name" value="APOPTOSIS-INDUCING FACTOR 1"/>
    <property type="match status" value="1"/>
</dbReference>
<proteinExistence type="inferred from homology"/>
<dbReference type="SUPFAM" id="SSF55424">
    <property type="entry name" value="FAD/NAD-linked reductases, dimerisation (C-terminal) domain"/>
    <property type="match status" value="1"/>
</dbReference>
<dbReference type="GO" id="GO:0016651">
    <property type="term" value="F:oxidoreductase activity, acting on NAD(P)H"/>
    <property type="evidence" value="ECO:0007669"/>
    <property type="project" value="TreeGrafter"/>
</dbReference>
<dbReference type="InterPro" id="IPR028202">
    <property type="entry name" value="Reductase_C"/>
</dbReference>
<dbReference type="InterPro" id="IPR050446">
    <property type="entry name" value="FAD-oxidoreductase/Apoptosis"/>
</dbReference>
<dbReference type="Gene3D" id="3.50.50.60">
    <property type="entry name" value="FAD/NAD(P)-binding domain"/>
    <property type="match status" value="2"/>
</dbReference>
<keyword evidence="8" id="KW-0408">Iron</keyword>
<dbReference type="InterPro" id="IPR036922">
    <property type="entry name" value="Rieske_2Fe-2S_sf"/>
</dbReference>
<feature type="compositionally biased region" description="Low complexity" evidence="10">
    <location>
        <begin position="12"/>
        <end position="43"/>
    </location>
</feature>
<evidence type="ECO:0000256" key="6">
    <source>
        <dbReference type="ARBA" id="ARBA00022827"/>
    </source>
</evidence>
<evidence type="ECO:0000256" key="1">
    <source>
        <dbReference type="ARBA" id="ARBA00001974"/>
    </source>
</evidence>
<feature type="compositionally biased region" description="Basic and acidic residues" evidence="10">
    <location>
        <begin position="55"/>
        <end position="65"/>
    </location>
</feature>
<dbReference type="Proteomes" id="UP000192578">
    <property type="component" value="Unassembled WGS sequence"/>
</dbReference>
<dbReference type="AlphaFoldDB" id="A0A1W0WJJ4"/>
<protein>
    <submittedName>
        <fullName evidence="12">Apoptosis-inducing factor 3</fullName>
    </submittedName>
</protein>
<evidence type="ECO:0000259" key="11">
    <source>
        <dbReference type="PROSITE" id="PS51296"/>
    </source>
</evidence>
<dbReference type="Pfam" id="PF07992">
    <property type="entry name" value="Pyr_redox_2"/>
    <property type="match status" value="1"/>
</dbReference>